<evidence type="ECO:0000313" key="6">
    <source>
        <dbReference type="Proteomes" id="UP000682811"/>
    </source>
</evidence>
<comment type="similarity">
    <text evidence="1">Belongs to the glycosyltransferase 2 family.</text>
</comment>
<dbReference type="GO" id="GO:0016757">
    <property type="term" value="F:glycosyltransferase activity"/>
    <property type="evidence" value="ECO:0007669"/>
    <property type="project" value="UniProtKB-KW"/>
</dbReference>
<dbReference type="RefSeq" id="WP_212981328.1">
    <property type="nucleotide sequence ID" value="NZ_AP025343.1"/>
</dbReference>
<sequence>MPRVSVIMPVYNNAAYVQEAIQSILNQTYTDFELIIIDDGSTDGSAYLVSLVTDPRVKKVFHQENKGLVFTLNEGLDMATGDYIARMDSDDHSVPERLSIQVSYMDDNPSIDLCGSAITYSIGRNAKINPVHHEEIKAWLLFHCCICHPTVMMRNRMINRLGIRYDVNYPHAEDYELWDRLASQIQMTNLPINLHYYRLHDGQVSNQHKVMQAYSVDKIHQRQFSRLGLQLSAEENQIMHDLIHFRVNHMDYNSYTRALGFANWVLEQNRIHQVYNQEMLNMVFSRCISVLPY</sequence>
<feature type="domain" description="Glycosyltransferase 2-like" evidence="4">
    <location>
        <begin position="5"/>
        <end position="159"/>
    </location>
</feature>
<dbReference type="EMBL" id="BORT01000049">
    <property type="protein sequence ID" value="GIO51322.1"/>
    <property type="molecule type" value="Genomic_DNA"/>
</dbReference>
<dbReference type="Pfam" id="PF00535">
    <property type="entry name" value="Glycos_transf_2"/>
    <property type="match status" value="1"/>
</dbReference>
<dbReference type="InterPro" id="IPR001173">
    <property type="entry name" value="Glyco_trans_2-like"/>
</dbReference>
<evidence type="ECO:0000256" key="3">
    <source>
        <dbReference type="ARBA" id="ARBA00022679"/>
    </source>
</evidence>
<evidence type="ECO:0000259" key="4">
    <source>
        <dbReference type="Pfam" id="PF00535"/>
    </source>
</evidence>
<organism evidence="5 6">
    <name type="scientific">Paenibacillus azoreducens</name>
    <dbReference type="NCBI Taxonomy" id="116718"/>
    <lineage>
        <taxon>Bacteria</taxon>
        <taxon>Bacillati</taxon>
        <taxon>Bacillota</taxon>
        <taxon>Bacilli</taxon>
        <taxon>Bacillales</taxon>
        <taxon>Paenibacillaceae</taxon>
        <taxon>Paenibacillus</taxon>
    </lineage>
</organism>
<evidence type="ECO:0000313" key="5">
    <source>
        <dbReference type="EMBL" id="GIO51322.1"/>
    </source>
</evidence>
<dbReference type="InterPro" id="IPR029044">
    <property type="entry name" value="Nucleotide-diphossugar_trans"/>
</dbReference>
<proteinExistence type="inferred from homology"/>
<keyword evidence="6" id="KW-1185">Reference proteome</keyword>
<reference evidence="5 6" key="1">
    <citation type="submission" date="2021-03" db="EMBL/GenBank/DDBJ databases">
        <title>Antimicrobial resistance genes in bacteria isolated from Japanese honey, and their potential for conferring macrolide and lincosamide resistance in the American foulbrood pathogen Paenibacillus larvae.</title>
        <authorList>
            <person name="Okamoto M."/>
            <person name="Kumagai M."/>
            <person name="Kanamori H."/>
            <person name="Takamatsu D."/>
        </authorList>
    </citation>
    <scope>NUCLEOTIDE SEQUENCE [LARGE SCALE GENOMIC DNA]</scope>
    <source>
        <strain evidence="5 6">J34TS1</strain>
    </source>
</reference>
<dbReference type="InterPro" id="IPR050834">
    <property type="entry name" value="Glycosyltransf_2"/>
</dbReference>
<dbReference type="PANTHER" id="PTHR43685">
    <property type="entry name" value="GLYCOSYLTRANSFERASE"/>
    <property type="match status" value="1"/>
</dbReference>
<accession>A0A919YN83</accession>
<dbReference type="SUPFAM" id="SSF53448">
    <property type="entry name" value="Nucleotide-diphospho-sugar transferases"/>
    <property type="match status" value="1"/>
</dbReference>
<keyword evidence="2" id="KW-0328">Glycosyltransferase</keyword>
<keyword evidence="3" id="KW-0808">Transferase</keyword>
<dbReference type="Gene3D" id="3.90.550.10">
    <property type="entry name" value="Spore Coat Polysaccharide Biosynthesis Protein SpsA, Chain A"/>
    <property type="match status" value="1"/>
</dbReference>
<gene>
    <name evidence="5" type="ORF">J34TS1_60870</name>
</gene>
<dbReference type="AlphaFoldDB" id="A0A919YN83"/>
<protein>
    <recommendedName>
        <fullName evidence="4">Glycosyltransferase 2-like domain-containing protein</fullName>
    </recommendedName>
</protein>
<name>A0A919YN83_9BACL</name>
<dbReference type="Proteomes" id="UP000682811">
    <property type="component" value="Unassembled WGS sequence"/>
</dbReference>
<evidence type="ECO:0000256" key="2">
    <source>
        <dbReference type="ARBA" id="ARBA00022676"/>
    </source>
</evidence>
<evidence type="ECO:0000256" key="1">
    <source>
        <dbReference type="ARBA" id="ARBA00006739"/>
    </source>
</evidence>
<comment type="caution">
    <text evidence="5">The sequence shown here is derived from an EMBL/GenBank/DDBJ whole genome shotgun (WGS) entry which is preliminary data.</text>
</comment>
<dbReference type="PANTHER" id="PTHR43685:SF5">
    <property type="entry name" value="GLYCOSYLTRANSFERASE EPSE-RELATED"/>
    <property type="match status" value="1"/>
</dbReference>